<keyword evidence="2" id="KW-1185">Reference proteome</keyword>
<evidence type="ECO:0000313" key="1">
    <source>
        <dbReference type="EMBL" id="TDF72803.1"/>
    </source>
</evidence>
<sequence length="379" mass="43850">MQEQSLFQKIRGQSRALKILFQAIENEHIAQAYLFHGIEGVGKFTTALYFGMALNCLANKEFRPCGVCSSCHKFLNFEHPDLLYLFPTPNLQLTPEGEIKNDEYRKEYEGYIRNKIETPWEDYRFSSNIMIRKESISWLIKRLNISSYEAKYRICIIEDADLMNIETANAFLKTLEEPPESTVIILTTNNPSQLLPTIVSRCQPIHFQPVDPNVIAQILIDDFNTSPRTARIVSQIADGSVKYAIHLVQGESSKLRERAFEIMQMALEGNDLAYYRSLQANLQKYNAENLIEIIRYLCMFVGDLDLIESAEEQVVNIDKKDFLIEARAKIPIQNSAELTDKVLDFVLLMQDYIRKIRGNVNLQLIQQNLYFQLNNLFRP</sequence>
<name>A0AC61QIM6_9BACT</name>
<accession>A0AC61QIM6</accession>
<evidence type="ECO:0000313" key="2">
    <source>
        <dbReference type="Proteomes" id="UP000294588"/>
    </source>
</evidence>
<dbReference type="EMBL" id="SMOG01000015">
    <property type="protein sequence ID" value="TDF72803.1"/>
    <property type="molecule type" value="Genomic_DNA"/>
</dbReference>
<dbReference type="Proteomes" id="UP000294588">
    <property type="component" value="Unassembled WGS sequence"/>
</dbReference>
<organism evidence="1 2">
    <name type="scientific">Candidatus Syntrophosphaera thermopropionivorans</name>
    <dbReference type="NCBI Taxonomy" id="2593015"/>
    <lineage>
        <taxon>Bacteria</taxon>
        <taxon>Pseudomonadati</taxon>
        <taxon>Candidatus Cloacimonadota</taxon>
        <taxon>Candidatus Cloacimonadia</taxon>
        <taxon>Candidatus Cloacimonadales</taxon>
        <taxon>Candidatus Cloacimonadaceae</taxon>
        <taxon>Candidatus Syntrophosphaera</taxon>
    </lineage>
</organism>
<comment type="caution">
    <text evidence="1">The sequence shown here is derived from an EMBL/GenBank/DDBJ whole genome shotgun (WGS) entry which is preliminary data.</text>
</comment>
<gene>
    <name evidence="1" type="ORF">E0946_05160</name>
</gene>
<reference evidence="1" key="1">
    <citation type="submission" date="2019-03" db="EMBL/GenBank/DDBJ databases">
        <title>Candidatus Syntrophosphaera thermopropionivorans: a novel player in syntrophic propionate oxidation during anaerobic digestion.</title>
        <authorList>
            <person name="Dyksma S."/>
        </authorList>
    </citation>
    <scope>NUCLEOTIDE SEQUENCE</scope>
    <source>
        <strain evidence="1">W5</strain>
    </source>
</reference>
<protein>
    <submittedName>
        <fullName evidence="1">DNA polymerase III subunit delta</fullName>
    </submittedName>
</protein>
<proteinExistence type="predicted"/>